<reference evidence="3 4" key="1">
    <citation type="submission" date="2019-03" db="EMBL/GenBank/DDBJ databases">
        <title>Draft Genome Sequence of Desulfosporosinus fructosivorans Strain 63.6F, Isolated from Marine Sediment in the Baltic Sea.</title>
        <authorList>
            <person name="Hausmann B."/>
            <person name="Vandieken V."/>
            <person name="Pjevac P."/>
            <person name="Schreck K."/>
            <person name="Herbold C.W."/>
            <person name="Loy A."/>
        </authorList>
    </citation>
    <scope>NUCLEOTIDE SEQUENCE [LARGE SCALE GENOMIC DNA]</scope>
    <source>
        <strain evidence="3 4">63.6F</strain>
    </source>
</reference>
<dbReference type="AlphaFoldDB" id="A0A4Z0RA69"/>
<feature type="chain" id="PRO_5039057931" evidence="2">
    <location>
        <begin position="20"/>
        <end position="102"/>
    </location>
</feature>
<dbReference type="EMBL" id="SPQQ01000002">
    <property type="protein sequence ID" value="TGE39199.1"/>
    <property type="molecule type" value="Genomic_DNA"/>
</dbReference>
<evidence type="ECO:0000313" key="3">
    <source>
        <dbReference type="EMBL" id="TGE39199.1"/>
    </source>
</evidence>
<protein>
    <submittedName>
        <fullName evidence="3">Uncharacterized protein</fullName>
    </submittedName>
</protein>
<comment type="caution">
    <text evidence="3">The sequence shown here is derived from an EMBL/GenBank/DDBJ whole genome shotgun (WGS) entry which is preliminary data.</text>
</comment>
<evidence type="ECO:0000256" key="2">
    <source>
        <dbReference type="SAM" id="SignalP"/>
    </source>
</evidence>
<proteinExistence type="predicted"/>
<sequence>MRKTGIILLALLMIFSVTGCSGQKPSKTQTERSPFAPQTISTSQNVGRSKSTSDQSTVNKNPVSQAVTSKQLTETDSMLQGLNDVLKSLDDVSSEELIIPNP</sequence>
<dbReference type="Proteomes" id="UP000298460">
    <property type="component" value="Unassembled WGS sequence"/>
</dbReference>
<evidence type="ECO:0000256" key="1">
    <source>
        <dbReference type="SAM" id="MobiDB-lite"/>
    </source>
</evidence>
<name>A0A4Z0RA69_9FIRM</name>
<keyword evidence="4" id="KW-1185">Reference proteome</keyword>
<accession>A0A4Z0RA69</accession>
<dbReference type="RefSeq" id="WP_135545694.1">
    <property type="nucleotide sequence ID" value="NZ_SPQQ01000002.1"/>
</dbReference>
<gene>
    <name evidence="3" type="ORF">E4K67_06995</name>
</gene>
<feature type="region of interest" description="Disordered" evidence="1">
    <location>
        <begin position="21"/>
        <end position="75"/>
    </location>
</feature>
<evidence type="ECO:0000313" key="4">
    <source>
        <dbReference type="Proteomes" id="UP000298460"/>
    </source>
</evidence>
<organism evidence="3 4">
    <name type="scientific">Desulfosporosinus fructosivorans</name>
    <dbReference type="NCBI Taxonomy" id="2018669"/>
    <lineage>
        <taxon>Bacteria</taxon>
        <taxon>Bacillati</taxon>
        <taxon>Bacillota</taxon>
        <taxon>Clostridia</taxon>
        <taxon>Eubacteriales</taxon>
        <taxon>Desulfitobacteriaceae</taxon>
        <taxon>Desulfosporosinus</taxon>
    </lineage>
</organism>
<keyword evidence="2" id="KW-0732">Signal</keyword>
<dbReference type="PROSITE" id="PS51257">
    <property type="entry name" value="PROKAR_LIPOPROTEIN"/>
    <property type="match status" value="1"/>
</dbReference>
<feature type="signal peptide" evidence="2">
    <location>
        <begin position="1"/>
        <end position="19"/>
    </location>
</feature>